<keyword evidence="1" id="KW-0812">Transmembrane</keyword>
<comment type="caution">
    <text evidence="2">The sequence shown here is derived from an EMBL/GenBank/DDBJ whole genome shotgun (WGS) entry which is preliminary data.</text>
</comment>
<name>A0A3M7RVF5_BRAPC</name>
<keyword evidence="1" id="KW-1133">Transmembrane helix</keyword>
<proteinExistence type="predicted"/>
<sequence length="189" mass="20891">MPICCPYMICFRKSALSDFLPATNEDIFGGGVQHPVVAFARVIVVADGILPALFVLFVVGIIFDDELVDAVQCEPFLGVLTYGHHYESVVAVRWLDAVLVAYHILFCAGLWAFFGIVFALFAAPGLGVRVRSVTRAAPVALLRAKARRRAALRHLIKIFVSKQVGVKLLGALWLVLFDHFADRKYAIEF</sequence>
<dbReference type="Proteomes" id="UP000276133">
    <property type="component" value="Unassembled WGS sequence"/>
</dbReference>
<feature type="transmembrane region" description="Helical" evidence="1">
    <location>
        <begin position="155"/>
        <end position="176"/>
    </location>
</feature>
<keyword evidence="1" id="KW-0472">Membrane</keyword>
<gene>
    <name evidence="2" type="ORF">BpHYR1_034308</name>
</gene>
<protein>
    <submittedName>
        <fullName evidence="2">Uncharacterized protein</fullName>
    </submittedName>
</protein>
<evidence type="ECO:0000313" key="3">
    <source>
        <dbReference type="Proteomes" id="UP000276133"/>
    </source>
</evidence>
<organism evidence="2 3">
    <name type="scientific">Brachionus plicatilis</name>
    <name type="common">Marine rotifer</name>
    <name type="synonym">Brachionus muelleri</name>
    <dbReference type="NCBI Taxonomy" id="10195"/>
    <lineage>
        <taxon>Eukaryota</taxon>
        <taxon>Metazoa</taxon>
        <taxon>Spiralia</taxon>
        <taxon>Gnathifera</taxon>
        <taxon>Rotifera</taxon>
        <taxon>Eurotatoria</taxon>
        <taxon>Monogononta</taxon>
        <taxon>Pseudotrocha</taxon>
        <taxon>Ploima</taxon>
        <taxon>Brachionidae</taxon>
        <taxon>Brachionus</taxon>
    </lineage>
</organism>
<dbReference type="AlphaFoldDB" id="A0A3M7RVF5"/>
<evidence type="ECO:0000256" key="1">
    <source>
        <dbReference type="SAM" id="Phobius"/>
    </source>
</evidence>
<reference evidence="2 3" key="1">
    <citation type="journal article" date="2018" name="Sci. Rep.">
        <title>Genomic signatures of local adaptation to the degree of environmental predictability in rotifers.</title>
        <authorList>
            <person name="Franch-Gras L."/>
            <person name="Hahn C."/>
            <person name="Garcia-Roger E.M."/>
            <person name="Carmona M.J."/>
            <person name="Serra M."/>
            <person name="Gomez A."/>
        </authorList>
    </citation>
    <scope>NUCLEOTIDE SEQUENCE [LARGE SCALE GENOMIC DNA]</scope>
    <source>
        <strain evidence="2">HYR1</strain>
    </source>
</reference>
<evidence type="ECO:0000313" key="2">
    <source>
        <dbReference type="EMBL" id="RNA27318.1"/>
    </source>
</evidence>
<dbReference type="EMBL" id="REGN01002563">
    <property type="protein sequence ID" value="RNA27318.1"/>
    <property type="molecule type" value="Genomic_DNA"/>
</dbReference>
<keyword evidence="3" id="KW-1185">Reference proteome</keyword>
<feature type="transmembrane region" description="Helical" evidence="1">
    <location>
        <begin position="100"/>
        <end position="123"/>
    </location>
</feature>
<accession>A0A3M7RVF5</accession>
<feature type="transmembrane region" description="Helical" evidence="1">
    <location>
        <begin position="42"/>
        <end position="63"/>
    </location>
</feature>